<dbReference type="Gene3D" id="3.30.300.10">
    <property type="match status" value="1"/>
</dbReference>
<dbReference type="HAMAP" id="MF_00344">
    <property type="entry name" value="GMP_synthase"/>
    <property type="match status" value="1"/>
</dbReference>
<dbReference type="PROSITE" id="PS51273">
    <property type="entry name" value="GATASE_TYPE_1"/>
    <property type="match status" value="1"/>
</dbReference>
<dbReference type="GO" id="GO:0005524">
    <property type="term" value="F:ATP binding"/>
    <property type="evidence" value="ECO:0007669"/>
    <property type="project" value="UniProtKB-UniRule"/>
</dbReference>
<dbReference type="PRINTS" id="PR00099">
    <property type="entry name" value="CPSGATASE"/>
</dbReference>
<feature type="binding site" evidence="10">
    <location>
        <begin position="222"/>
        <end position="228"/>
    </location>
    <ligand>
        <name>ATP</name>
        <dbReference type="ChEBI" id="CHEBI:30616"/>
    </ligand>
</feature>
<dbReference type="PRINTS" id="PR00097">
    <property type="entry name" value="ANTSNTHASEII"/>
</dbReference>
<dbReference type="SUPFAM" id="SSF52317">
    <property type="entry name" value="Class I glutamine amidotransferase-like"/>
    <property type="match status" value="1"/>
</dbReference>
<dbReference type="GO" id="GO:0003921">
    <property type="term" value="F:GMP synthase activity"/>
    <property type="evidence" value="ECO:0007669"/>
    <property type="project" value="InterPro"/>
</dbReference>
<comment type="subunit">
    <text evidence="9">Homodimer.</text>
</comment>
<dbReference type="EMBL" id="QLTW01000032">
    <property type="protein sequence ID" value="MBT9144926.1"/>
    <property type="molecule type" value="Genomic_DNA"/>
</dbReference>
<evidence type="ECO:0000256" key="8">
    <source>
        <dbReference type="ARBA" id="ARBA00022962"/>
    </source>
</evidence>
<dbReference type="CDD" id="cd01742">
    <property type="entry name" value="GATase1_GMP_Synthase"/>
    <property type="match status" value="1"/>
</dbReference>
<sequence length="511" mass="56688">MVIVIDFGSQYTQLIVRKIRELGFRSEILPFNTPIEEIKDKKPGAIILSGGPRSVTEKNAPTINPLIWSFDIPILGICYGMQLISQQFGGKVVSSPTKEYGSSQLFLNSNLPADDLFRGVPSQDTVWMSHGDYISSLPPSFTTYASTESCPIAAMGNSEKRVYGVQFHPEVTHTHSGKIILYNFLSVVAGLKPDWSIKSYLEEITYSIKTSVGQGKVIVALSGGVDSTIMVTLLSKTLPGQIYPIFIDHGLLRFQEAEEVLQALAKISVADNIINAQDRFFAALKNVKEGEKKRKIIGREFIKVLESEAQKIPGVTHLAQGTIYPDVIESAVSVSGLAAKIKTHHNVGGLPKRLRLKLVEPLRYLFKDEVRELGKLLGLPLSIIERQPFPGPGLAVRILGEVTIDRANKLRMVDKIFRDELREWEGYKNIWQAFAVLTGVKTVGVKGDERSYEELVAIRAVSSTDGMTADWIEIPPAVLRKISERITREVAGVNRVVYDITTKPPSTIEWE</sequence>
<feature type="active site" description="Nucleophile" evidence="9">
    <location>
        <position position="78"/>
    </location>
</feature>
<comment type="pathway">
    <text evidence="2 9">Purine metabolism; GMP biosynthesis; GMP from XMP (L-Gln route): step 1/1.</text>
</comment>
<evidence type="ECO:0000256" key="4">
    <source>
        <dbReference type="ARBA" id="ARBA00022741"/>
    </source>
</evidence>
<dbReference type="GO" id="GO:0005829">
    <property type="term" value="C:cytosol"/>
    <property type="evidence" value="ECO:0007669"/>
    <property type="project" value="TreeGrafter"/>
</dbReference>
<dbReference type="NCBIfam" id="NF000848">
    <property type="entry name" value="PRK00074.1"/>
    <property type="match status" value="1"/>
</dbReference>
<gene>
    <name evidence="12" type="primary">guaA_1</name>
    <name evidence="9" type="synonym">guaA</name>
    <name evidence="12" type="ORF">DDT42_00782</name>
</gene>
<name>A0A9E2F4E7_PSYF1</name>
<reference evidence="12 13" key="1">
    <citation type="journal article" date="2021" name="bioRxiv">
        <title>Unique metabolic strategies in Hadean analogues reveal hints for primordial physiology.</title>
        <authorList>
            <person name="Nobu M.K."/>
            <person name="Nakai R."/>
            <person name="Tamazawa S."/>
            <person name="Mori H."/>
            <person name="Toyoda A."/>
            <person name="Ijiri A."/>
            <person name="Suzuki S."/>
            <person name="Kurokawa K."/>
            <person name="Kamagata Y."/>
            <person name="Tamaki H."/>
        </authorList>
    </citation>
    <scope>NUCLEOTIDE SEQUENCE [LARGE SCALE GENOMIC DNA]</scope>
    <source>
        <strain evidence="12">BS525</strain>
    </source>
</reference>
<dbReference type="InterPro" id="IPR017926">
    <property type="entry name" value="GATASE"/>
</dbReference>
<evidence type="ECO:0000256" key="7">
    <source>
        <dbReference type="ARBA" id="ARBA00022840"/>
    </source>
</evidence>
<dbReference type="InterPro" id="IPR025777">
    <property type="entry name" value="GMPS_ATP_PPase_dom"/>
</dbReference>
<keyword evidence="5 9" id="KW-0332">GMP biosynthesis</keyword>
<dbReference type="PANTHER" id="PTHR11922:SF2">
    <property type="entry name" value="GMP SYNTHASE [GLUTAMINE-HYDROLYZING]"/>
    <property type="match status" value="1"/>
</dbReference>
<dbReference type="FunFam" id="3.30.300.10:FF:000002">
    <property type="entry name" value="GMP synthase [glutamine-hydrolyzing]"/>
    <property type="match status" value="1"/>
</dbReference>
<dbReference type="PROSITE" id="PS51553">
    <property type="entry name" value="GMPS_ATP_PPASE"/>
    <property type="match status" value="1"/>
</dbReference>
<evidence type="ECO:0000313" key="12">
    <source>
        <dbReference type="EMBL" id="MBT9144926.1"/>
    </source>
</evidence>
<dbReference type="Pfam" id="PF00117">
    <property type="entry name" value="GATase"/>
    <property type="match status" value="1"/>
</dbReference>
<evidence type="ECO:0000256" key="5">
    <source>
        <dbReference type="ARBA" id="ARBA00022749"/>
    </source>
</evidence>
<evidence type="ECO:0000259" key="11">
    <source>
        <dbReference type="PROSITE" id="PS51553"/>
    </source>
</evidence>
<evidence type="ECO:0000256" key="1">
    <source>
        <dbReference type="ARBA" id="ARBA00002332"/>
    </source>
</evidence>
<organism evidence="12 13">
    <name type="scientific">Psychracetigena formicireducens</name>
    <dbReference type="NCBI Taxonomy" id="2986056"/>
    <lineage>
        <taxon>Bacteria</taxon>
        <taxon>Bacillati</taxon>
        <taxon>Candidatus Lithacetigenota</taxon>
        <taxon>Candidatus Psychracetigena</taxon>
    </lineage>
</organism>
<evidence type="ECO:0000313" key="13">
    <source>
        <dbReference type="Proteomes" id="UP000811545"/>
    </source>
</evidence>
<evidence type="ECO:0000256" key="6">
    <source>
        <dbReference type="ARBA" id="ARBA00022755"/>
    </source>
</evidence>
<dbReference type="Gene3D" id="3.40.50.880">
    <property type="match status" value="1"/>
</dbReference>
<dbReference type="Proteomes" id="UP000811545">
    <property type="component" value="Unassembled WGS sequence"/>
</dbReference>
<proteinExistence type="inferred from homology"/>
<comment type="caution">
    <text evidence="12">The sequence shown here is derived from an EMBL/GenBank/DDBJ whole genome shotgun (WGS) entry which is preliminary data.</text>
</comment>
<dbReference type="AlphaFoldDB" id="A0A9E2F4E7"/>
<dbReference type="FunFam" id="3.40.50.880:FF:000001">
    <property type="entry name" value="GMP synthase [glutamine-hydrolyzing]"/>
    <property type="match status" value="1"/>
</dbReference>
<dbReference type="InterPro" id="IPR029062">
    <property type="entry name" value="Class_I_gatase-like"/>
</dbReference>
<keyword evidence="7 9" id="KW-0067">ATP-binding</keyword>
<comment type="catalytic activity">
    <reaction evidence="9">
        <text>XMP + L-glutamine + ATP + H2O = GMP + L-glutamate + AMP + diphosphate + 2 H(+)</text>
        <dbReference type="Rhea" id="RHEA:11680"/>
        <dbReference type="ChEBI" id="CHEBI:15377"/>
        <dbReference type="ChEBI" id="CHEBI:15378"/>
        <dbReference type="ChEBI" id="CHEBI:29985"/>
        <dbReference type="ChEBI" id="CHEBI:30616"/>
        <dbReference type="ChEBI" id="CHEBI:33019"/>
        <dbReference type="ChEBI" id="CHEBI:57464"/>
        <dbReference type="ChEBI" id="CHEBI:58115"/>
        <dbReference type="ChEBI" id="CHEBI:58359"/>
        <dbReference type="ChEBI" id="CHEBI:456215"/>
        <dbReference type="EC" id="6.3.5.2"/>
    </reaction>
</comment>
<feature type="active site" evidence="9">
    <location>
        <position position="170"/>
    </location>
</feature>
<dbReference type="PANTHER" id="PTHR11922">
    <property type="entry name" value="GMP SYNTHASE-RELATED"/>
    <property type="match status" value="1"/>
</dbReference>
<evidence type="ECO:0000256" key="3">
    <source>
        <dbReference type="ARBA" id="ARBA00022598"/>
    </source>
</evidence>
<accession>A0A9E2F4E7</accession>
<comment type="function">
    <text evidence="1 9">Catalyzes the synthesis of GMP from XMP.</text>
</comment>
<dbReference type="PRINTS" id="PR00096">
    <property type="entry name" value="GATASE"/>
</dbReference>
<evidence type="ECO:0000256" key="2">
    <source>
        <dbReference type="ARBA" id="ARBA00005153"/>
    </source>
</evidence>
<keyword evidence="3 9" id="KW-0436">Ligase</keyword>
<feature type="domain" description="GMPS ATP-PPase" evidence="11">
    <location>
        <begin position="195"/>
        <end position="386"/>
    </location>
</feature>
<keyword evidence="6 9" id="KW-0658">Purine biosynthesis</keyword>
<dbReference type="NCBIfam" id="TIGR00888">
    <property type="entry name" value="guaA_Nterm"/>
    <property type="match status" value="1"/>
</dbReference>
<evidence type="ECO:0000256" key="10">
    <source>
        <dbReference type="PROSITE-ProRule" id="PRU00886"/>
    </source>
</evidence>
<dbReference type="NCBIfam" id="TIGR00884">
    <property type="entry name" value="guaA_Cterm"/>
    <property type="match status" value="1"/>
</dbReference>
<dbReference type="Gene3D" id="3.40.50.620">
    <property type="entry name" value="HUPs"/>
    <property type="match status" value="1"/>
</dbReference>
<dbReference type="InterPro" id="IPR004739">
    <property type="entry name" value="GMP_synth_GATase"/>
</dbReference>
<dbReference type="EC" id="6.3.5.2" evidence="9"/>
<dbReference type="InterPro" id="IPR014729">
    <property type="entry name" value="Rossmann-like_a/b/a_fold"/>
</dbReference>
<dbReference type="SUPFAM" id="SSF54810">
    <property type="entry name" value="GMP synthetase C-terminal dimerisation domain"/>
    <property type="match status" value="1"/>
</dbReference>
<dbReference type="InterPro" id="IPR022955">
    <property type="entry name" value="GMP_synthase"/>
</dbReference>
<evidence type="ECO:0000256" key="9">
    <source>
        <dbReference type="HAMAP-Rule" id="MF_00344"/>
    </source>
</evidence>
<feature type="active site" evidence="9">
    <location>
        <position position="168"/>
    </location>
</feature>
<dbReference type="CDD" id="cd01997">
    <property type="entry name" value="GMP_synthase_C"/>
    <property type="match status" value="1"/>
</dbReference>
<dbReference type="Pfam" id="PF00958">
    <property type="entry name" value="GMP_synt_C"/>
    <property type="match status" value="1"/>
</dbReference>
<dbReference type="InterPro" id="IPR001674">
    <property type="entry name" value="GMP_synth_C"/>
</dbReference>
<keyword evidence="8 9" id="KW-0315">Glutamine amidotransferase</keyword>
<keyword evidence="4 9" id="KW-0547">Nucleotide-binding</keyword>
<protein>
    <recommendedName>
        <fullName evidence="9">GMP synthase [glutamine-hydrolyzing]</fullName>
        <ecNumber evidence="9">6.3.5.2</ecNumber>
    </recommendedName>
    <alternativeName>
        <fullName evidence="9">GMP synthetase</fullName>
    </alternativeName>
    <alternativeName>
        <fullName evidence="9">Glutamine amidotransferase</fullName>
    </alternativeName>
</protein>
<dbReference type="SUPFAM" id="SSF52402">
    <property type="entry name" value="Adenine nucleotide alpha hydrolases-like"/>
    <property type="match status" value="1"/>
</dbReference>